<reference evidence="2 3" key="1">
    <citation type="journal article" date="2018" name="G3 (Bethesda)">
        <title>Phylogenetic and Phylogenomic Definition of Rhizopus Species.</title>
        <authorList>
            <person name="Gryganskyi A.P."/>
            <person name="Golan J."/>
            <person name="Dolatabadi S."/>
            <person name="Mondo S."/>
            <person name="Robb S."/>
            <person name="Idnurm A."/>
            <person name="Muszewska A."/>
            <person name="Steczkiewicz K."/>
            <person name="Masonjones S."/>
            <person name="Liao H.L."/>
            <person name="Gajdeczka M.T."/>
            <person name="Anike F."/>
            <person name="Vuek A."/>
            <person name="Anishchenko I.M."/>
            <person name="Voigt K."/>
            <person name="de Hoog G.S."/>
            <person name="Smith M.E."/>
            <person name="Heitman J."/>
            <person name="Vilgalys R."/>
            <person name="Stajich J.E."/>
        </authorList>
    </citation>
    <scope>NUCLEOTIDE SEQUENCE [LARGE SCALE GENOMIC DNA]</scope>
    <source>
        <strain evidence="2 3">CBS 357.93</strain>
    </source>
</reference>
<protein>
    <submittedName>
        <fullName evidence="2">Uncharacterized protein</fullName>
    </submittedName>
</protein>
<dbReference type="Proteomes" id="UP000252139">
    <property type="component" value="Unassembled WGS sequence"/>
</dbReference>
<keyword evidence="3" id="KW-1185">Reference proteome</keyword>
<name>A0A367JCV3_RHIAZ</name>
<organism evidence="2 3">
    <name type="scientific">Rhizopus azygosporus</name>
    <name type="common">Rhizopus microsporus var. azygosporus</name>
    <dbReference type="NCBI Taxonomy" id="86630"/>
    <lineage>
        <taxon>Eukaryota</taxon>
        <taxon>Fungi</taxon>
        <taxon>Fungi incertae sedis</taxon>
        <taxon>Mucoromycota</taxon>
        <taxon>Mucoromycotina</taxon>
        <taxon>Mucoromycetes</taxon>
        <taxon>Mucorales</taxon>
        <taxon>Mucorineae</taxon>
        <taxon>Rhizopodaceae</taxon>
        <taxon>Rhizopus</taxon>
    </lineage>
</organism>
<sequence>MNLTNNYDLSIGTDLISKLGIGFDCKRSYDDFSELLTEADRELSDYENVLQVLLVNIKKSWMRSNQ</sequence>
<gene>
    <name evidence="2" type="ORF">CU097_002691</name>
</gene>
<dbReference type="AlphaFoldDB" id="A0A367JCV3"/>
<dbReference type="EMBL" id="PJQL01001632">
    <property type="protein sequence ID" value="RCH87551.1"/>
    <property type="molecule type" value="Genomic_DNA"/>
</dbReference>
<evidence type="ECO:0000313" key="3">
    <source>
        <dbReference type="Proteomes" id="UP000252139"/>
    </source>
</evidence>
<keyword evidence="1" id="KW-0175">Coiled coil</keyword>
<accession>A0A367JCV3</accession>
<feature type="coiled-coil region" evidence="1">
    <location>
        <begin position="29"/>
        <end position="56"/>
    </location>
</feature>
<proteinExistence type="predicted"/>
<comment type="caution">
    <text evidence="2">The sequence shown here is derived from an EMBL/GenBank/DDBJ whole genome shotgun (WGS) entry which is preliminary data.</text>
</comment>
<evidence type="ECO:0000256" key="1">
    <source>
        <dbReference type="SAM" id="Coils"/>
    </source>
</evidence>
<evidence type="ECO:0000313" key="2">
    <source>
        <dbReference type="EMBL" id="RCH87551.1"/>
    </source>
</evidence>